<gene>
    <name evidence="1" type="ORF">CEXT_270551</name>
</gene>
<comment type="caution">
    <text evidence="1">The sequence shown here is derived from an EMBL/GenBank/DDBJ whole genome shotgun (WGS) entry which is preliminary data.</text>
</comment>
<dbReference type="AlphaFoldDB" id="A0AAV4SDK9"/>
<dbReference type="EMBL" id="BPLR01009353">
    <property type="protein sequence ID" value="GIY31276.1"/>
    <property type="molecule type" value="Genomic_DNA"/>
</dbReference>
<organism evidence="1 2">
    <name type="scientific">Caerostris extrusa</name>
    <name type="common">Bark spider</name>
    <name type="synonym">Caerostris bankana</name>
    <dbReference type="NCBI Taxonomy" id="172846"/>
    <lineage>
        <taxon>Eukaryota</taxon>
        <taxon>Metazoa</taxon>
        <taxon>Ecdysozoa</taxon>
        <taxon>Arthropoda</taxon>
        <taxon>Chelicerata</taxon>
        <taxon>Arachnida</taxon>
        <taxon>Araneae</taxon>
        <taxon>Araneomorphae</taxon>
        <taxon>Entelegynae</taxon>
        <taxon>Araneoidea</taxon>
        <taxon>Araneidae</taxon>
        <taxon>Caerostris</taxon>
    </lineage>
</organism>
<dbReference type="Proteomes" id="UP001054945">
    <property type="component" value="Unassembled WGS sequence"/>
</dbReference>
<protein>
    <submittedName>
        <fullName evidence="1">Uncharacterized protein</fullName>
    </submittedName>
</protein>
<sequence>MYPKVKCRRNRYPFNEVVLRKNFFYDFDPLVPFSGSGIVAGRAKMLQAASNAIMFAFCARKLFILFFKFNQFISGIKNLAKHPLLRAPKVFFSSKDRKINVFNHLFKYVAFMY</sequence>
<name>A0AAV4SDK9_CAEEX</name>
<proteinExistence type="predicted"/>
<accession>A0AAV4SDK9</accession>
<evidence type="ECO:0000313" key="1">
    <source>
        <dbReference type="EMBL" id="GIY31276.1"/>
    </source>
</evidence>
<reference evidence="1 2" key="1">
    <citation type="submission" date="2021-06" db="EMBL/GenBank/DDBJ databases">
        <title>Caerostris extrusa draft genome.</title>
        <authorList>
            <person name="Kono N."/>
            <person name="Arakawa K."/>
        </authorList>
    </citation>
    <scope>NUCLEOTIDE SEQUENCE [LARGE SCALE GENOMIC DNA]</scope>
</reference>
<keyword evidence="2" id="KW-1185">Reference proteome</keyword>
<evidence type="ECO:0000313" key="2">
    <source>
        <dbReference type="Proteomes" id="UP001054945"/>
    </source>
</evidence>